<dbReference type="PANTHER" id="PTHR22916">
    <property type="entry name" value="GLYCOSYLTRANSFERASE"/>
    <property type="match status" value="1"/>
</dbReference>
<protein>
    <submittedName>
        <fullName evidence="2">Glycosyltransferase</fullName>
        <ecNumber evidence="2">2.4.-.-</ecNumber>
    </submittedName>
</protein>
<dbReference type="Pfam" id="PF00535">
    <property type="entry name" value="Glycos_transf_2"/>
    <property type="match status" value="1"/>
</dbReference>
<dbReference type="Gene3D" id="3.90.550.10">
    <property type="entry name" value="Spore Coat Polysaccharide Biosynthesis Protein SpsA, Chain A"/>
    <property type="match status" value="1"/>
</dbReference>
<proteinExistence type="predicted"/>
<dbReference type="AlphaFoldDB" id="A0AAJ1R4Z5"/>
<reference evidence="2" key="1">
    <citation type="submission" date="2023-06" db="EMBL/GenBank/DDBJ databases">
        <title>Two Chryseobacterium gambrini strains from China.</title>
        <authorList>
            <person name="Zeng J."/>
            <person name="Wu Y."/>
        </authorList>
    </citation>
    <scope>NUCLEOTIDE SEQUENCE</scope>
    <source>
        <strain evidence="2">SQ219</strain>
    </source>
</reference>
<dbReference type="Proteomes" id="UP001225933">
    <property type="component" value="Unassembled WGS sequence"/>
</dbReference>
<dbReference type="GO" id="GO:0016758">
    <property type="term" value="F:hexosyltransferase activity"/>
    <property type="evidence" value="ECO:0007669"/>
    <property type="project" value="UniProtKB-ARBA"/>
</dbReference>
<feature type="domain" description="Glycosyltransferase 2-like" evidence="1">
    <location>
        <begin position="10"/>
        <end position="152"/>
    </location>
</feature>
<keyword evidence="2" id="KW-0808">Transferase</keyword>
<dbReference type="SUPFAM" id="SSF53448">
    <property type="entry name" value="Nucleotide-diphospho-sugar transferases"/>
    <property type="match status" value="1"/>
</dbReference>
<gene>
    <name evidence="2" type="ORF">QX233_08095</name>
</gene>
<comment type="caution">
    <text evidence="2">The sequence shown here is derived from an EMBL/GenBank/DDBJ whole genome shotgun (WGS) entry which is preliminary data.</text>
</comment>
<name>A0AAJ1R4Z5_9FLAO</name>
<dbReference type="RefSeq" id="WP_214588283.1">
    <property type="nucleotide sequence ID" value="NZ_JAUHGV010000007.1"/>
</dbReference>
<accession>A0AAJ1R4Z5</accession>
<organism evidence="2 3">
    <name type="scientific">Chryseobacterium gambrini</name>
    <dbReference type="NCBI Taxonomy" id="373672"/>
    <lineage>
        <taxon>Bacteria</taxon>
        <taxon>Pseudomonadati</taxon>
        <taxon>Bacteroidota</taxon>
        <taxon>Flavobacteriia</taxon>
        <taxon>Flavobacteriales</taxon>
        <taxon>Weeksellaceae</taxon>
        <taxon>Chryseobacterium group</taxon>
        <taxon>Chryseobacterium</taxon>
    </lineage>
</organism>
<keyword evidence="2" id="KW-0328">Glycosyltransferase</keyword>
<dbReference type="InterPro" id="IPR001173">
    <property type="entry name" value="Glyco_trans_2-like"/>
</dbReference>
<dbReference type="InterPro" id="IPR029044">
    <property type="entry name" value="Nucleotide-diphossugar_trans"/>
</dbReference>
<sequence>MGITKRKKVSCHVITYNHINYISKCIDGILMQKTDFDFEIVIGDDVSTDGTREIVKEYASRFPDMIRLNLRDKRGTGIPGKENFMSTLEMCDGEYITLCDGDDYWTDPLKLQKQVDFLEQNKEYNICFHNVKYIDISGGETKHKNFNSGSIEKTFTIEDLSTGNFIDAPSVVFRNNDKILPSWFKYSPIGDYPLHMINASFGLIKYFPEEMAVYRVGSGVWSTKSNIEQTVNAMFCMTLLMSHFESNIPVFENLKKQYDNFKAILSKPFEDQKKLELNIKDHTFLEKNISLNYLLKILKIKILKKLKIKN</sequence>
<evidence type="ECO:0000313" key="3">
    <source>
        <dbReference type="Proteomes" id="UP001225933"/>
    </source>
</evidence>
<dbReference type="PANTHER" id="PTHR22916:SF3">
    <property type="entry name" value="UDP-GLCNAC:BETAGAL BETA-1,3-N-ACETYLGLUCOSAMINYLTRANSFERASE-LIKE PROTEIN 1"/>
    <property type="match status" value="1"/>
</dbReference>
<dbReference type="EMBL" id="JAUHGV010000007">
    <property type="protein sequence ID" value="MDN4012414.1"/>
    <property type="molecule type" value="Genomic_DNA"/>
</dbReference>
<dbReference type="EC" id="2.4.-.-" evidence="2"/>
<evidence type="ECO:0000259" key="1">
    <source>
        <dbReference type="Pfam" id="PF00535"/>
    </source>
</evidence>
<evidence type="ECO:0000313" key="2">
    <source>
        <dbReference type="EMBL" id="MDN4012414.1"/>
    </source>
</evidence>